<dbReference type="InterPro" id="IPR016132">
    <property type="entry name" value="Phyto_chromo_attachment"/>
</dbReference>
<protein>
    <submittedName>
        <fullName evidence="2">GAF domain-containing protein</fullName>
    </submittedName>
</protein>
<dbReference type="PROSITE" id="PS50046">
    <property type="entry name" value="PHYTOCHROME_2"/>
    <property type="match status" value="1"/>
</dbReference>
<gene>
    <name evidence="2" type="ORF">IQ249_18350</name>
</gene>
<accession>A0A8J7DYK7</accession>
<dbReference type="RefSeq" id="WP_194030952.1">
    <property type="nucleotide sequence ID" value="NZ_JADEWZ010000032.1"/>
</dbReference>
<dbReference type="EMBL" id="JADEWZ010000032">
    <property type="protein sequence ID" value="MBE9117864.1"/>
    <property type="molecule type" value="Genomic_DNA"/>
</dbReference>
<reference evidence="2" key="1">
    <citation type="submission" date="2020-10" db="EMBL/GenBank/DDBJ databases">
        <authorList>
            <person name="Castelo-Branco R."/>
            <person name="Eusebio N."/>
            <person name="Adriana R."/>
            <person name="Vieira A."/>
            <person name="Brugerolle De Fraissinette N."/>
            <person name="Rezende De Castro R."/>
            <person name="Schneider M.P."/>
            <person name="Vasconcelos V."/>
            <person name="Leao P.N."/>
        </authorList>
    </citation>
    <scope>NUCLEOTIDE SEQUENCE</scope>
    <source>
        <strain evidence="2">LEGE 07157</strain>
    </source>
</reference>
<dbReference type="SMART" id="SM00065">
    <property type="entry name" value="GAF"/>
    <property type="match status" value="1"/>
</dbReference>
<proteinExistence type="predicted"/>
<dbReference type="SUPFAM" id="SSF55781">
    <property type="entry name" value="GAF domain-like"/>
    <property type="match status" value="1"/>
</dbReference>
<comment type="caution">
    <text evidence="2">The sequence shown here is derived from an EMBL/GenBank/DDBJ whole genome shotgun (WGS) entry which is preliminary data.</text>
</comment>
<keyword evidence="3" id="KW-1185">Reference proteome</keyword>
<dbReference type="AlphaFoldDB" id="A0A8J7DYK7"/>
<evidence type="ECO:0000313" key="3">
    <source>
        <dbReference type="Proteomes" id="UP000654482"/>
    </source>
</evidence>
<feature type="domain" description="Phytochrome chromophore attachment site" evidence="1">
    <location>
        <begin position="18"/>
        <end position="148"/>
    </location>
</feature>
<dbReference type="Proteomes" id="UP000654482">
    <property type="component" value="Unassembled WGS sequence"/>
</dbReference>
<dbReference type="InterPro" id="IPR029016">
    <property type="entry name" value="GAF-like_dom_sf"/>
</dbReference>
<dbReference type="Gene3D" id="3.30.450.40">
    <property type="match status" value="1"/>
</dbReference>
<evidence type="ECO:0000313" key="2">
    <source>
        <dbReference type="EMBL" id="MBE9117864.1"/>
    </source>
</evidence>
<dbReference type="Pfam" id="PF01590">
    <property type="entry name" value="GAF"/>
    <property type="match status" value="1"/>
</dbReference>
<evidence type="ECO:0000259" key="1">
    <source>
        <dbReference type="PROSITE" id="PS50046"/>
    </source>
</evidence>
<name>A0A8J7DYK7_9CYAN</name>
<organism evidence="2 3">
    <name type="scientific">Lusitaniella coriacea LEGE 07157</name>
    <dbReference type="NCBI Taxonomy" id="945747"/>
    <lineage>
        <taxon>Bacteria</taxon>
        <taxon>Bacillati</taxon>
        <taxon>Cyanobacteriota</taxon>
        <taxon>Cyanophyceae</taxon>
        <taxon>Spirulinales</taxon>
        <taxon>Lusitaniellaceae</taxon>
        <taxon>Lusitaniella</taxon>
    </lineage>
</organism>
<sequence length="164" mass="18739">MSDPGLRNVLSQLTLKLERDALVQNTVHQLRNSLQIDRVVLYYFYREWEGQVTCESVESRQLSILGQTGPDECFNGEYAQLYLEGRVRAVEDIKTEPISDCHRDFLQRLQVRANLVVPILKPTTLWGLLIAHSCTQPHLWSPTDIETMQAGAKTLETSKVIQKS</sequence>
<dbReference type="InterPro" id="IPR003018">
    <property type="entry name" value="GAF"/>
</dbReference>